<sequence length="41" mass="4529">MLGIDVKKNKRRVNNFMAIGGDYHSITVLPERESPSPLGMG</sequence>
<reference evidence="1 2" key="1">
    <citation type="submission" date="2015-04" db="EMBL/GenBank/DDBJ databases">
        <title>Draft Genome Sequences of Eight Spore-Forming Food Isolates of Bacillus cereus Genome sequencing.</title>
        <authorList>
            <person name="Krawcyk A.O."/>
            <person name="de Jong A."/>
            <person name="Eijlander R.T."/>
            <person name="Berendsen E.M."/>
            <person name="Holsappel S."/>
            <person name="Wells-Bennik M."/>
            <person name="Kuipers O.P."/>
        </authorList>
    </citation>
    <scope>NUCLEOTIDE SEQUENCE [LARGE SCALE GENOMIC DNA]</scope>
    <source>
        <strain evidence="1 2">B4077</strain>
    </source>
</reference>
<protein>
    <submittedName>
        <fullName evidence="1">Uncharacterized protein</fullName>
    </submittedName>
</protein>
<evidence type="ECO:0000313" key="1">
    <source>
        <dbReference type="EMBL" id="KLA29432.1"/>
    </source>
</evidence>
<dbReference type="AlphaFoldDB" id="A0A0G8F0Z6"/>
<proteinExistence type="predicted"/>
<evidence type="ECO:0000313" key="2">
    <source>
        <dbReference type="Proteomes" id="UP000035214"/>
    </source>
</evidence>
<dbReference type="EMBL" id="LCYI01000022">
    <property type="protein sequence ID" value="KLA29432.1"/>
    <property type="molecule type" value="Genomic_DNA"/>
</dbReference>
<dbReference type="PATRIC" id="fig|1396.428.peg.4591"/>
<organism evidence="1 2">
    <name type="scientific">Bacillus cereus</name>
    <dbReference type="NCBI Taxonomy" id="1396"/>
    <lineage>
        <taxon>Bacteria</taxon>
        <taxon>Bacillati</taxon>
        <taxon>Bacillota</taxon>
        <taxon>Bacilli</taxon>
        <taxon>Bacillales</taxon>
        <taxon>Bacillaceae</taxon>
        <taxon>Bacillus</taxon>
        <taxon>Bacillus cereus group</taxon>
    </lineage>
</organism>
<dbReference type="RefSeq" id="WP_262744218.1">
    <property type="nucleotide sequence ID" value="NZ_LCYI01000022.1"/>
</dbReference>
<gene>
    <name evidence="1" type="ORF">B4077_3492</name>
</gene>
<dbReference type="Proteomes" id="UP000035214">
    <property type="component" value="Unassembled WGS sequence"/>
</dbReference>
<name>A0A0G8F0Z6_BACCE</name>
<comment type="caution">
    <text evidence="1">The sequence shown here is derived from an EMBL/GenBank/DDBJ whole genome shotgun (WGS) entry which is preliminary data.</text>
</comment>
<accession>A0A0G8F0Z6</accession>